<dbReference type="HOGENOM" id="CLU_168912_0_1_11"/>
<proteinExistence type="predicted"/>
<dbReference type="KEGG" id="mmar:MODMU_0979"/>
<organism evidence="1 2">
    <name type="scientific">Modestobacter italicus (strain DSM 44449 / CECT 9708 / BC 501)</name>
    <dbReference type="NCBI Taxonomy" id="2732864"/>
    <lineage>
        <taxon>Bacteria</taxon>
        <taxon>Bacillati</taxon>
        <taxon>Actinomycetota</taxon>
        <taxon>Actinomycetes</taxon>
        <taxon>Geodermatophilales</taxon>
        <taxon>Geodermatophilaceae</taxon>
        <taxon>Modestobacter</taxon>
    </lineage>
</organism>
<evidence type="ECO:0000313" key="2">
    <source>
        <dbReference type="Proteomes" id="UP000006461"/>
    </source>
</evidence>
<dbReference type="InterPro" id="IPR025329">
    <property type="entry name" value="DUF4235"/>
</dbReference>
<keyword evidence="2" id="KW-1185">Reference proteome</keyword>
<dbReference type="AlphaFoldDB" id="I4ESR6"/>
<evidence type="ECO:0000313" key="1">
    <source>
        <dbReference type="EMBL" id="CCH86429.1"/>
    </source>
</evidence>
<evidence type="ECO:0008006" key="3">
    <source>
        <dbReference type="Google" id="ProtNLM"/>
    </source>
</evidence>
<dbReference type="eggNOG" id="ENOG50339QH">
    <property type="taxonomic scope" value="Bacteria"/>
</dbReference>
<reference evidence="1 2" key="1">
    <citation type="journal article" date="2012" name="J. Bacteriol.">
        <title>Genome Sequence of Radiation-Resistant Modestobacter marinus Strain BC501, a Representative Actinobacterium That Thrives on Calcareous Stone Surfaces.</title>
        <authorList>
            <person name="Normand P."/>
            <person name="Gury J."/>
            <person name="Pujic P."/>
            <person name="Chouaia B."/>
            <person name="Crotti E."/>
            <person name="Brusetti L."/>
            <person name="Daffonchio D."/>
            <person name="Vacherie B."/>
            <person name="Barbe V."/>
            <person name="Medigue C."/>
            <person name="Calteau A."/>
            <person name="Ghodhbane-Gtari F."/>
            <person name="Essoussi I."/>
            <person name="Nouioui I."/>
            <person name="Abbassi-Ghozzi I."/>
            <person name="Gtari M."/>
        </authorList>
    </citation>
    <scope>NUCLEOTIDE SEQUENCE [LARGE SCALE GENOMIC DNA]</scope>
    <source>
        <strain evidence="2">BC 501</strain>
    </source>
</reference>
<dbReference type="EMBL" id="FO203431">
    <property type="protein sequence ID" value="CCH86429.1"/>
    <property type="molecule type" value="Genomic_DNA"/>
</dbReference>
<accession>I4ESR6</accession>
<protein>
    <recommendedName>
        <fullName evidence="3">DUF4235 domain-containing protein</fullName>
    </recommendedName>
</protein>
<dbReference type="Proteomes" id="UP000006461">
    <property type="component" value="Chromosome"/>
</dbReference>
<dbReference type="OMA" id="WTEAVAW"/>
<dbReference type="OrthoDB" id="5191204at2"/>
<sequence length="104" mass="10589">MAKKTKAPKVKTPLLYKLLGPAMAIPTGIVVKKAADTAWLKVRGYPPPKNPAAPGVTWPDALAWAAVSGVLYASGRLVAARGAAAVYQKLTGELPPGANAASAA</sequence>
<gene>
    <name evidence="1" type="ordered locus">MODMU_0979</name>
</gene>
<dbReference type="Pfam" id="PF14019">
    <property type="entry name" value="DUF4235"/>
    <property type="match status" value="1"/>
</dbReference>
<name>I4ESR6_MODI5</name>